<dbReference type="HOGENOM" id="CLU_1459916_0_0_5"/>
<organism evidence="1 2">
    <name type="scientific">Oceanicola granulosus (strain ATCC BAA-861 / DSM 15982 / KCTC 12143 / HTCC2516)</name>
    <dbReference type="NCBI Taxonomy" id="314256"/>
    <lineage>
        <taxon>Bacteria</taxon>
        <taxon>Pseudomonadati</taxon>
        <taxon>Pseudomonadota</taxon>
        <taxon>Alphaproteobacteria</taxon>
        <taxon>Rhodobacterales</taxon>
        <taxon>Roseobacteraceae</taxon>
        <taxon>Oceanicola</taxon>
    </lineage>
</organism>
<sequence length="185" mass="18992">MSGVRLAVYDLPEGPLVLPESGTAWFACGRGHAAAGEVTGRVEGPGWLFEAAPADAPAPDAVAVLSEVVAPEGRRLVRFDKVEAASGSATPPHRHQGPGLRRLAAGAVIAEVGAHRERIEPGGAWFESGTETVVGRNVGDAATLFYRLLLLPEALAGGASSFLAVAEAPAAKRNATVTLLGEARL</sequence>
<evidence type="ECO:0000313" key="1">
    <source>
        <dbReference type="EMBL" id="EAR50241.1"/>
    </source>
</evidence>
<accession>Q2CC40</accession>
<dbReference type="AlphaFoldDB" id="Q2CC40"/>
<dbReference type="STRING" id="314256.OG2516_12704"/>
<evidence type="ECO:0000313" key="2">
    <source>
        <dbReference type="Proteomes" id="UP000003635"/>
    </source>
</evidence>
<name>Q2CC40_OCEGH</name>
<comment type="caution">
    <text evidence="1">The sequence shown here is derived from an EMBL/GenBank/DDBJ whole genome shotgun (WGS) entry which is preliminary data.</text>
</comment>
<dbReference type="Proteomes" id="UP000003635">
    <property type="component" value="Unassembled WGS sequence"/>
</dbReference>
<dbReference type="SUPFAM" id="SSF51182">
    <property type="entry name" value="RmlC-like cupins"/>
    <property type="match status" value="1"/>
</dbReference>
<reference evidence="1 2" key="1">
    <citation type="journal article" date="2010" name="J. Bacteriol.">
        <title>Genome sequences of Oceanicola granulosus HTCC2516(T) and Oceanicola batsensis HTCC2597(TDelta).</title>
        <authorList>
            <person name="Thrash J.C."/>
            <person name="Cho J.C."/>
            <person name="Vergin K.L."/>
            <person name="Giovannoni S.J."/>
        </authorList>
    </citation>
    <scope>NUCLEOTIDE SEQUENCE [LARGE SCALE GENOMIC DNA]</scope>
    <source>
        <strain evidence="2">ATCC BAA-861 / DSM 15982 / KCTC 12143 / HTCC2516</strain>
    </source>
</reference>
<gene>
    <name evidence="1" type="ORF">OG2516_12704</name>
</gene>
<proteinExistence type="predicted"/>
<dbReference type="InterPro" id="IPR011051">
    <property type="entry name" value="RmlC_Cupin_sf"/>
</dbReference>
<dbReference type="RefSeq" id="WP_007256056.1">
    <property type="nucleotide sequence ID" value="NZ_CH724108.1"/>
</dbReference>
<keyword evidence="2" id="KW-1185">Reference proteome</keyword>
<protein>
    <submittedName>
        <fullName evidence="1">Uncharacterized protein</fullName>
    </submittedName>
</protein>
<dbReference type="EMBL" id="AAOT01000033">
    <property type="protein sequence ID" value="EAR50241.1"/>
    <property type="molecule type" value="Genomic_DNA"/>
</dbReference>
<dbReference type="OrthoDB" id="8232984at2"/>
<dbReference type="eggNOG" id="ENOG5033IU6">
    <property type="taxonomic scope" value="Bacteria"/>
</dbReference>